<protein>
    <submittedName>
        <fullName evidence="1">Uncharacterized protein</fullName>
    </submittedName>
</protein>
<evidence type="ECO:0000313" key="2">
    <source>
        <dbReference type="Proteomes" id="UP000237000"/>
    </source>
</evidence>
<dbReference type="AlphaFoldDB" id="A0A2P5EHA5"/>
<sequence>MALELAIVTIRQPFPYPGFASCQPLLAIEMLQRKANIMPQISPERGC</sequence>
<dbReference type="EMBL" id="JXTC01000155">
    <property type="protein sequence ID" value="PON84926.1"/>
    <property type="molecule type" value="Genomic_DNA"/>
</dbReference>
<dbReference type="InParanoid" id="A0A2P5EHA5"/>
<evidence type="ECO:0000313" key="1">
    <source>
        <dbReference type="EMBL" id="PON84926.1"/>
    </source>
</evidence>
<accession>A0A2P5EHA5</accession>
<name>A0A2P5EHA5_TREOI</name>
<keyword evidence="2" id="KW-1185">Reference proteome</keyword>
<dbReference type="Proteomes" id="UP000237000">
    <property type="component" value="Unassembled WGS sequence"/>
</dbReference>
<reference evidence="2" key="1">
    <citation type="submission" date="2016-06" db="EMBL/GenBank/DDBJ databases">
        <title>Parallel loss of symbiosis genes in relatives of nitrogen-fixing non-legume Parasponia.</title>
        <authorList>
            <person name="Van Velzen R."/>
            <person name="Holmer R."/>
            <person name="Bu F."/>
            <person name="Rutten L."/>
            <person name="Van Zeijl A."/>
            <person name="Liu W."/>
            <person name="Santuari L."/>
            <person name="Cao Q."/>
            <person name="Sharma T."/>
            <person name="Shen D."/>
            <person name="Roswanjaya Y."/>
            <person name="Wardhani T."/>
            <person name="Kalhor M.S."/>
            <person name="Jansen J."/>
            <person name="Van den Hoogen J."/>
            <person name="Gungor B."/>
            <person name="Hartog M."/>
            <person name="Hontelez J."/>
            <person name="Verver J."/>
            <person name="Yang W.-C."/>
            <person name="Schijlen E."/>
            <person name="Repin R."/>
            <person name="Schilthuizen M."/>
            <person name="Schranz E."/>
            <person name="Heidstra R."/>
            <person name="Miyata K."/>
            <person name="Fedorova E."/>
            <person name="Kohlen W."/>
            <person name="Bisseling T."/>
            <person name="Smit S."/>
            <person name="Geurts R."/>
        </authorList>
    </citation>
    <scope>NUCLEOTIDE SEQUENCE [LARGE SCALE GENOMIC DNA]</scope>
    <source>
        <strain evidence="2">cv. RG33-2</strain>
    </source>
</reference>
<organism evidence="1 2">
    <name type="scientific">Trema orientale</name>
    <name type="common">Charcoal tree</name>
    <name type="synonym">Celtis orientalis</name>
    <dbReference type="NCBI Taxonomy" id="63057"/>
    <lineage>
        <taxon>Eukaryota</taxon>
        <taxon>Viridiplantae</taxon>
        <taxon>Streptophyta</taxon>
        <taxon>Embryophyta</taxon>
        <taxon>Tracheophyta</taxon>
        <taxon>Spermatophyta</taxon>
        <taxon>Magnoliopsida</taxon>
        <taxon>eudicotyledons</taxon>
        <taxon>Gunneridae</taxon>
        <taxon>Pentapetalae</taxon>
        <taxon>rosids</taxon>
        <taxon>fabids</taxon>
        <taxon>Rosales</taxon>
        <taxon>Cannabaceae</taxon>
        <taxon>Trema</taxon>
    </lineage>
</organism>
<gene>
    <name evidence="1" type="ORF">TorRG33x02_193240</name>
</gene>
<proteinExistence type="predicted"/>
<comment type="caution">
    <text evidence="1">The sequence shown here is derived from an EMBL/GenBank/DDBJ whole genome shotgun (WGS) entry which is preliminary data.</text>
</comment>